<evidence type="ECO:0000256" key="1">
    <source>
        <dbReference type="ARBA" id="ARBA00004173"/>
    </source>
</evidence>
<keyword evidence="4" id="KW-0496">Mitochondrion</keyword>
<sequence>MASFRAPTIRHLLRQPLTNPRLCQRRWARVQDFRCIATHDTQERILAKYKEKLESRAREKGLKDISELKEVYKEKIEKLRKEAAVPGATAPLTPPPPPSPSPASRASSSSSSSSTSPTPKSPWPAPPSPPTPQDSATAKPPPGVKTLNSFLDLHKISTLPNKEIETLWRLRHASNPQSLHFALPSGTFNALLSAAKRHPSFVLPLPREVPTDATPEQRPATKQAAELHYLQFTHPHPHTTTLLFTTLAEFKLRGEFASPHTTVTFHSELERSHGLVLGQGTVVENKGVSVDDARWLVMCMQKFYVVNEEGKGRGELLEMFTRGDGGFRVERLLEEAEKIV</sequence>
<feature type="compositionally biased region" description="Pro residues" evidence="5">
    <location>
        <begin position="92"/>
        <end position="101"/>
    </location>
</feature>
<evidence type="ECO:0000313" key="7">
    <source>
        <dbReference type="Proteomes" id="UP000799291"/>
    </source>
</evidence>
<dbReference type="GO" id="GO:0033615">
    <property type="term" value="P:mitochondrial proton-transporting ATP synthase complex assembly"/>
    <property type="evidence" value="ECO:0007669"/>
    <property type="project" value="TreeGrafter"/>
</dbReference>
<protein>
    <submittedName>
        <fullName evidence="6">ATP11-domain-containing protein</fullName>
    </submittedName>
</protein>
<feature type="region of interest" description="Disordered" evidence="5">
    <location>
        <begin position="84"/>
        <end position="146"/>
    </location>
</feature>
<dbReference type="EMBL" id="MU005580">
    <property type="protein sequence ID" value="KAF2684827.1"/>
    <property type="molecule type" value="Genomic_DNA"/>
</dbReference>
<dbReference type="Pfam" id="PF06644">
    <property type="entry name" value="ATP11"/>
    <property type="match status" value="1"/>
</dbReference>
<dbReference type="Proteomes" id="UP000799291">
    <property type="component" value="Unassembled WGS sequence"/>
</dbReference>
<gene>
    <name evidence="6" type="ORF">K458DRAFT_417695</name>
</gene>
<evidence type="ECO:0000256" key="3">
    <source>
        <dbReference type="ARBA" id="ARBA00022946"/>
    </source>
</evidence>
<dbReference type="PANTHER" id="PTHR13126:SF0">
    <property type="entry name" value="ATP SYNTHASE MITOCHONDRIAL F1 COMPLEX ASSEMBLY FACTOR 1"/>
    <property type="match status" value="1"/>
</dbReference>
<comment type="similarity">
    <text evidence="2">Belongs to the ATP11 family.</text>
</comment>
<dbReference type="GO" id="GO:0005739">
    <property type="term" value="C:mitochondrion"/>
    <property type="evidence" value="ECO:0007669"/>
    <property type="project" value="UniProtKB-SubCell"/>
</dbReference>
<organism evidence="6 7">
    <name type="scientific">Lentithecium fluviatile CBS 122367</name>
    <dbReference type="NCBI Taxonomy" id="1168545"/>
    <lineage>
        <taxon>Eukaryota</taxon>
        <taxon>Fungi</taxon>
        <taxon>Dikarya</taxon>
        <taxon>Ascomycota</taxon>
        <taxon>Pezizomycotina</taxon>
        <taxon>Dothideomycetes</taxon>
        <taxon>Pleosporomycetidae</taxon>
        <taxon>Pleosporales</taxon>
        <taxon>Massarineae</taxon>
        <taxon>Lentitheciaceae</taxon>
        <taxon>Lentithecium</taxon>
    </lineage>
</organism>
<feature type="compositionally biased region" description="Low complexity" evidence="5">
    <location>
        <begin position="102"/>
        <end position="118"/>
    </location>
</feature>
<reference evidence="6" key="1">
    <citation type="journal article" date="2020" name="Stud. Mycol.">
        <title>101 Dothideomycetes genomes: a test case for predicting lifestyles and emergence of pathogens.</title>
        <authorList>
            <person name="Haridas S."/>
            <person name="Albert R."/>
            <person name="Binder M."/>
            <person name="Bloem J."/>
            <person name="Labutti K."/>
            <person name="Salamov A."/>
            <person name="Andreopoulos B."/>
            <person name="Baker S."/>
            <person name="Barry K."/>
            <person name="Bills G."/>
            <person name="Bluhm B."/>
            <person name="Cannon C."/>
            <person name="Castanera R."/>
            <person name="Culley D."/>
            <person name="Daum C."/>
            <person name="Ezra D."/>
            <person name="Gonzalez J."/>
            <person name="Henrissat B."/>
            <person name="Kuo A."/>
            <person name="Liang C."/>
            <person name="Lipzen A."/>
            <person name="Lutzoni F."/>
            <person name="Magnuson J."/>
            <person name="Mondo S."/>
            <person name="Nolan M."/>
            <person name="Ohm R."/>
            <person name="Pangilinan J."/>
            <person name="Park H.-J."/>
            <person name="Ramirez L."/>
            <person name="Alfaro M."/>
            <person name="Sun H."/>
            <person name="Tritt A."/>
            <person name="Yoshinaga Y."/>
            <person name="Zwiers L.-H."/>
            <person name="Turgeon B."/>
            <person name="Goodwin S."/>
            <person name="Spatafora J."/>
            <person name="Crous P."/>
            <person name="Grigoriev I."/>
        </authorList>
    </citation>
    <scope>NUCLEOTIDE SEQUENCE</scope>
    <source>
        <strain evidence="6">CBS 122367</strain>
    </source>
</reference>
<dbReference type="OrthoDB" id="16535at2759"/>
<dbReference type="AlphaFoldDB" id="A0A6G1J2S4"/>
<keyword evidence="7" id="KW-1185">Reference proteome</keyword>
<accession>A0A6G1J2S4</accession>
<name>A0A6G1J2S4_9PLEO</name>
<evidence type="ECO:0000256" key="5">
    <source>
        <dbReference type="SAM" id="MobiDB-lite"/>
    </source>
</evidence>
<dbReference type="PANTHER" id="PTHR13126">
    <property type="entry name" value="CHAPERONE ATP11"/>
    <property type="match status" value="1"/>
</dbReference>
<evidence type="ECO:0000256" key="2">
    <source>
        <dbReference type="ARBA" id="ARBA00009116"/>
    </source>
</evidence>
<dbReference type="InterPro" id="IPR010591">
    <property type="entry name" value="ATP11"/>
</dbReference>
<proteinExistence type="inferred from homology"/>
<comment type="subcellular location">
    <subcellularLocation>
        <location evidence="1">Mitochondrion</location>
    </subcellularLocation>
</comment>
<evidence type="ECO:0000313" key="6">
    <source>
        <dbReference type="EMBL" id="KAF2684827.1"/>
    </source>
</evidence>
<evidence type="ECO:0000256" key="4">
    <source>
        <dbReference type="ARBA" id="ARBA00023128"/>
    </source>
</evidence>
<keyword evidence="3" id="KW-0809">Transit peptide</keyword>
<feature type="compositionally biased region" description="Pro residues" evidence="5">
    <location>
        <begin position="119"/>
        <end position="132"/>
    </location>
</feature>